<dbReference type="FunFam" id="2.40.50.140:FF:000436">
    <property type="entry name" value="DNA-directed RNA polymerases I, II, and III subunit RPABC3"/>
    <property type="match status" value="1"/>
</dbReference>
<dbReference type="GO" id="GO:0005736">
    <property type="term" value="C:RNA polymerase I complex"/>
    <property type="evidence" value="ECO:0007669"/>
    <property type="project" value="TreeGrafter"/>
</dbReference>
<evidence type="ECO:0000256" key="4">
    <source>
        <dbReference type="SAM" id="MobiDB-lite"/>
    </source>
</evidence>
<dbReference type="PIRSF" id="PIRSF000779">
    <property type="entry name" value="RNA_pol_Rpb8"/>
    <property type="match status" value="1"/>
</dbReference>
<dbReference type="InterPro" id="IPR012340">
    <property type="entry name" value="NA-bd_OB-fold"/>
</dbReference>
<comment type="caution">
    <text evidence="5">The sequence shown here is derived from an EMBL/GenBank/DDBJ whole genome shotgun (WGS) entry which is preliminary data.</text>
</comment>
<organism evidence="5 6">
    <name type="scientific">Ambispora leptoticha</name>
    <dbReference type="NCBI Taxonomy" id="144679"/>
    <lineage>
        <taxon>Eukaryota</taxon>
        <taxon>Fungi</taxon>
        <taxon>Fungi incertae sedis</taxon>
        <taxon>Mucoromycota</taxon>
        <taxon>Glomeromycotina</taxon>
        <taxon>Glomeromycetes</taxon>
        <taxon>Archaeosporales</taxon>
        <taxon>Ambisporaceae</taxon>
        <taxon>Ambispora</taxon>
    </lineage>
</organism>
<comment type="subcellular location">
    <subcellularLocation>
        <location evidence="1">Nucleus</location>
    </subcellularLocation>
</comment>
<dbReference type="GO" id="GO:0006351">
    <property type="term" value="P:DNA-templated transcription"/>
    <property type="evidence" value="ECO:0007669"/>
    <property type="project" value="InterPro"/>
</dbReference>
<keyword evidence="3" id="KW-0539">Nucleus</keyword>
<dbReference type="AlphaFoldDB" id="A0A9N8YQV7"/>
<evidence type="ECO:0000256" key="2">
    <source>
        <dbReference type="ARBA" id="ARBA00008912"/>
    </source>
</evidence>
<dbReference type="GO" id="GO:0005665">
    <property type="term" value="C:RNA polymerase II, core complex"/>
    <property type="evidence" value="ECO:0007669"/>
    <property type="project" value="TreeGrafter"/>
</dbReference>
<dbReference type="EMBL" id="CAJVPS010000020">
    <property type="protein sequence ID" value="CAG8441539.1"/>
    <property type="molecule type" value="Genomic_DNA"/>
</dbReference>
<dbReference type="GO" id="GO:0005666">
    <property type="term" value="C:RNA polymerase III complex"/>
    <property type="evidence" value="ECO:0007669"/>
    <property type="project" value="TreeGrafter"/>
</dbReference>
<evidence type="ECO:0000256" key="3">
    <source>
        <dbReference type="ARBA" id="ARBA00023242"/>
    </source>
</evidence>
<evidence type="ECO:0000313" key="5">
    <source>
        <dbReference type="EMBL" id="CAG8441539.1"/>
    </source>
</evidence>
<reference evidence="5" key="1">
    <citation type="submission" date="2021-06" db="EMBL/GenBank/DDBJ databases">
        <authorList>
            <person name="Kallberg Y."/>
            <person name="Tangrot J."/>
            <person name="Rosling A."/>
        </authorList>
    </citation>
    <scope>NUCLEOTIDE SEQUENCE</scope>
    <source>
        <strain evidence="5">FL130A</strain>
    </source>
</reference>
<dbReference type="Proteomes" id="UP000789508">
    <property type="component" value="Unassembled WGS sequence"/>
</dbReference>
<evidence type="ECO:0000256" key="1">
    <source>
        <dbReference type="ARBA" id="ARBA00004123"/>
    </source>
</evidence>
<dbReference type="PANTHER" id="PTHR10917:SF0">
    <property type="entry name" value="DNA-DIRECTED RNA POLYMERASES I, II, AND III SUBUNIT RPABC3"/>
    <property type="match status" value="1"/>
</dbReference>
<dbReference type="SUPFAM" id="SSF50249">
    <property type="entry name" value="Nucleic acid-binding proteins"/>
    <property type="match status" value="1"/>
</dbReference>
<dbReference type="OrthoDB" id="20018at2759"/>
<keyword evidence="6" id="KW-1185">Reference proteome</keyword>
<dbReference type="SMART" id="SM00658">
    <property type="entry name" value="RPOL8c"/>
    <property type="match status" value="1"/>
</dbReference>
<protein>
    <submittedName>
        <fullName evidence="5">3113_t:CDS:1</fullName>
    </submittedName>
</protein>
<feature type="region of interest" description="Disordered" evidence="4">
    <location>
        <begin position="67"/>
        <end position="107"/>
    </location>
</feature>
<dbReference type="PANTHER" id="PTHR10917">
    <property type="entry name" value="DNA-DIRECTED RNA POLYMERASES I, II, AND III SUBUNIT RPABC3"/>
    <property type="match status" value="1"/>
</dbReference>
<comment type="similarity">
    <text evidence="2">Belongs to the eukaryotic RPB8 RNA polymerase subunit family.</text>
</comment>
<name>A0A9N8YQV7_9GLOM</name>
<proteinExistence type="inferred from homology"/>
<accession>A0A9N8YQV7</accession>
<sequence>MSNILFSDVFNINDVDRDGGKRFDRVSRYIARSENYEMELTLDVNIELYPLDIGDRVSLCLASSLESNPLPTEIPKAISMSDSESERKRKKEQEEKERDSWQEKRPDEVDLSDEYEYVMFGKVYKYDDKSSKGVGVYISFGGLLMALEGDHRHITNIYVGQNCYLLMKR</sequence>
<dbReference type="Gene3D" id="2.40.50.140">
    <property type="entry name" value="Nucleic acid-binding proteins"/>
    <property type="match status" value="1"/>
</dbReference>
<dbReference type="GO" id="GO:0003899">
    <property type="term" value="F:DNA-directed RNA polymerase activity"/>
    <property type="evidence" value="ECO:0007669"/>
    <property type="project" value="InterPro"/>
</dbReference>
<evidence type="ECO:0000313" key="6">
    <source>
        <dbReference type="Proteomes" id="UP000789508"/>
    </source>
</evidence>
<gene>
    <name evidence="5" type="ORF">ALEPTO_LOCUS350</name>
</gene>
<dbReference type="InterPro" id="IPR005570">
    <property type="entry name" value="RPABC3"/>
</dbReference>
<dbReference type="Pfam" id="PF03870">
    <property type="entry name" value="RNA_pol_Rpb8"/>
    <property type="match status" value="1"/>
</dbReference>
<feature type="compositionally biased region" description="Basic and acidic residues" evidence="4">
    <location>
        <begin position="84"/>
        <end position="107"/>
    </location>
</feature>